<reference evidence="8 9" key="2">
    <citation type="submission" date="2018-11" db="EMBL/GenBank/DDBJ databases">
        <authorList>
            <consortium name="Pathogen Informatics"/>
        </authorList>
    </citation>
    <scope>NUCLEOTIDE SEQUENCE [LARGE SCALE GENOMIC DNA]</scope>
</reference>
<comment type="subcellular location">
    <subcellularLocation>
        <location evidence="1">Endoplasmic reticulum membrane</location>
        <topology evidence="1">Single-pass type II membrane protein</topology>
    </subcellularLocation>
</comment>
<dbReference type="InterPro" id="IPR046347">
    <property type="entry name" value="bZIP_sf"/>
</dbReference>
<evidence type="ECO:0000256" key="1">
    <source>
        <dbReference type="ARBA" id="ARBA00004648"/>
    </source>
</evidence>
<dbReference type="Pfam" id="PF00170">
    <property type="entry name" value="bZIP_1"/>
    <property type="match status" value="1"/>
</dbReference>
<sequence>MESTPFDLDLDKILTDPHTDLMLSGGNSSDVYNPFLSNDDPNVVENNWESNGSCISPVPYLDGSNCLLDSLCLQLDAHENVVEEEHSYASVRTESATSSIYGGSSSMASFLQSTEFDVLQEASREILEDWNSEQNFLPPPQREIKAEHTLKAVCSTPSIVSTHKANRFNVIEINKKTRTPFTRIGLGGKRKYSPLILTDEEKKLCKKEGIRLPEYYPLTKAEERELKRIRRKIRNKHSAQTSRKKKQDYIEALEDRVENCTQENEELKKQVEHLKILNSTYLSQLRKLQSMVANGSKRKVHAGTCLAVLMLSVCLLAAPNLSPLSKKRGEEEAEQIIASSIQLSKRTPPLAGRSRSLLQFVNSVTDKFDVDFCGEEEYEDVSVANLEDQRMSFKNNSLRRREKRITFWNDNVTVRAQQHPVEMESRTLPNYECVRIGSYTRKRKVLPQGRLYPTSPDNNKPWIQAMNSEEYKHAKLSNGSTLRVYTNPGSYVSMNSKRFKI</sequence>
<dbReference type="PANTHER" id="PTHR45996">
    <property type="entry name" value="AGAP001464-PB"/>
    <property type="match status" value="1"/>
</dbReference>
<evidence type="ECO:0000259" key="7">
    <source>
        <dbReference type="PROSITE" id="PS50217"/>
    </source>
</evidence>
<dbReference type="WBParaSite" id="BPAG_0000203101-mRNA-1">
    <property type="protein sequence ID" value="BPAG_0000203101-mRNA-1"/>
    <property type="gene ID" value="BPAG_0000203101"/>
</dbReference>
<keyword evidence="3" id="KW-0238">DNA-binding</keyword>
<evidence type="ECO:0000313" key="10">
    <source>
        <dbReference type="WBParaSite" id="BPAG_0000203101-mRNA-1"/>
    </source>
</evidence>
<dbReference type="EMBL" id="UZAD01000219">
    <property type="protein sequence ID" value="VDN83187.1"/>
    <property type="molecule type" value="Genomic_DNA"/>
</dbReference>
<gene>
    <name evidence="8" type="ORF">BPAG_LOCUS2001</name>
</gene>
<feature type="domain" description="BZIP" evidence="7">
    <location>
        <begin position="225"/>
        <end position="288"/>
    </location>
</feature>
<evidence type="ECO:0000256" key="3">
    <source>
        <dbReference type="ARBA" id="ARBA00023125"/>
    </source>
</evidence>
<protein>
    <submittedName>
        <fullName evidence="10">BZIP domain-containing protein</fullName>
    </submittedName>
</protein>
<evidence type="ECO:0000256" key="4">
    <source>
        <dbReference type="ARBA" id="ARBA00023163"/>
    </source>
</evidence>
<dbReference type="SUPFAM" id="SSF57959">
    <property type="entry name" value="Leucine zipper domain"/>
    <property type="match status" value="1"/>
</dbReference>
<dbReference type="SMART" id="SM00338">
    <property type="entry name" value="BRLZ"/>
    <property type="match status" value="1"/>
</dbReference>
<dbReference type="InterPro" id="IPR051381">
    <property type="entry name" value="CREB_ATF_subfamily"/>
</dbReference>
<proteinExistence type="predicted"/>
<evidence type="ECO:0000256" key="6">
    <source>
        <dbReference type="SAM" id="Coils"/>
    </source>
</evidence>
<reference evidence="10" key="1">
    <citation type="submission" date="2017-02" db="UniProtKB">
        <authorList>
            <consortium name="WormBaseParasite"/>
        </authorList>
    </citation>
    <scope>IDENTIFICATION</scope>
</reference>
<dbReference type="AlphaFoldDB" id="A0A0N4T1I2"/>
<keyword evidence="2" id="KW-0805">Transcription regulation</keyword>
<dbReference type="GO" id="GO:0000978">
    <property type="term" value="F:RNA polymerase II cis-regulatory region sequence-specific DNA binding"/>
    <property type="evidence" value="ECO:0007669"/>
    <property type="project" value="TreeGrafter"/>
</dbReference>
<evidence type="ECO:0000256" key="5">
    <source>
        <dbReference type="ARBA" id="ARBA00023242"/>
    </source>
</evidence>
<dbReference type="InterPro" id="IPR004827">
    <property type="entry name" value="bZIP"/>
</dbReference>
<dbReference type="PROSITE" id="PS00036">
    <property type="entry name" value="BZIP_BASIC"/>
    <property type="match status" value="1"/>
</dbReference>
<dbReference type="GO" id="GO:0005789">
    <property type="term" value="C:endoplasmic reticulum membrane"/>
    <property type="evidence" value="ECO:0007669"/>
    <property type="project" value="UniProtKB-SubCell"/>
</dbReference>
<dbReference type="Gene3D" id="1.20.5.170">
    <property type="match status" value="1"/>
</dbReference>
<accession>A0A0N4T1I2</accession>
<dbReference type="GO" id="GO:0000981">
    <property type="term" value="F:DNA-binding transcription factor activity, RNA polymerase II-specific"/>
    <property type="evidence" value="ECO:0007669"/>
    <property type="project" value="TreeGrafter"/>
</dbReference>
<dbReference type="PANTHER" id="PTHR45996:SF3">
    <property type="entry name" value="CREB-H TRANSCRIPTION FACTOR HOMOLOG LET-607"/>
    <property type="match status" value="1"/>
</dbReference>
<keyword evidence="4" id="KW-0804">Transcription</keyword>
<dbReference type="CDD" id="cd14689">
    <property type="entry name" value="bZIP_CREB3"/>
    <property type="match status" value="1"/>
</dbReference>
<dbReference type="GO" id="GO:0005634">
    <property type="term" value="C:nucleus"/>
    <property type="evidence" value="ECO:0007669"/>
    <property type="project" value="TreeGrafter"/>
</dbReference>
<keyword evidence="5" id="KW-0539">Nucleus</keyword>
<dbReference type="Proteomes" id="UP000278627">
    <property type="component" value="Unassembled WGS sequence"/>
</dbReference>
<evidence type="ECO:0000313" key="9">
    <source>
        <dbReference type="Proteomes" id="UP000278627"/>
    </source>
</evidence>
<keyword evidence="9" id="KW-1185">Reference proteome</keyword>
<evidence type="ECO:0000256" key="2">
    <source>
        <dbReference type="ARBA" id="ARBA00023015"/>
    </source>
</evidence>
<organism evidence="10">
    <name type="scientific">Brugia pahangi</name>
    <name type="common">Filarial nematode worm</name>
    <dbReference type="NCBI Taxonomy" id="6280"/>
    <lineage>
        <taxon>Eukaryota</taxon>
        <taxon>Metazoa</taxon>
        <taxon>Ecdysozoa</taxon>
        <taxon>Nematoda</taxon>
        <taxon>Chromadorea</taxon>
        <taxon>Rhabditida</taxon>
        <taxon>Spirurina</taxon>
        <taxon>Spiruromorpha</taxon>
        <taxon>Filarioidea</taxon>
        <taxon>Onchocercidae</taxon>
        <taxon>Brugia</taxon>
    </lineage>
</organism>
<dbReference type="PROSITE" id="PS50217">
    <property type="entry name" value="BZIP"/>
    <property type="match status" value="1"/>
</dbReference>
<name>A0A0N4T1I2_BRUPA</name>
<evidence type="ECO:0000313" key="8">
    <source>
        <dbReference type="EMBL" id="VDN83187.1"/>
    </source>
</evidence>
<dbReference type="STRING" id="6280.A0A0N4T1I2"/>
<keyword evidence="6" id="KW-0175">Coiled coil</keyword>
<feature type="coiled-coil region" evidence="6">
    <location>
        <begin position="243"/>
        <end position="277"/>
    </location>
</feature>